<accession>A0ABR1K5R8</accession>
<evidence type="ECO:0000256" key="4">
    <source>
        <dbReference type="ARBA" id="ARBA00022617"/>
    </source>
</evidence>
<gene>
    <name evidence="11" type="ORF">VKT23_000886</name>
</gene>
<keyword evidence="7 9" id="KW-0408">Iron</keyword>
<keyword evidence="12" id="KW-1185">Reference proteome</keyword>
<protein>
    <recommendedName>
        <fullName evidence="13">Cytochrome P450</fullName>
    </recommendedName>
</protein>
<evidence type="ECO:0000313" key="12">
    <source>
        <dbReference type="Proteomes" id="UP001498398"/>
    </source>
</evidence>
<dbReference type="SUPFAM" id="SSF48264">
    <property type="entry name" value="Cytochrome P450"/>
    <property type="match status" value="1"/>
</dbReference>
<dbReference type="InterPro" id="IPR001128">
    <property type="entry name" value="Cyt_P450"/>
</dbReference>
<evidence type="ECO:0000313" key="11">
    <source>
        <dbReference type="EMBL" id="KAK7472778.1"/>
    </source>
</evidence>
<sequence length="504" mass="56545">MASSFMSFLPFGGYELVVPLIFVALSAYRAAFSRLRLPPGPRPLPVIGNVHQIPTVSPEEGFTRWREDYGSVVHASIFGSSLIILNTMDAVQDLLEKKSAIYSDRPRFVLLSELMGWHNASTHVRYGPRFRKHRRFIHQTFNQQAVRSLRPVQEKETFNLVQGFIESPEQFTQHIRRFAAATIMKITYGRDVTSISDEFILLAERAGSLTIQSGTPAATLVDFFPAMKHIPDWAPLAGFKRNARVVKEAVDSMMNVPFQMVKDQMLSGTANPCLTSRLLESCGESASLEDEEDIKGVAGTMYAAAEDTTVCVLLSFVLAMVLHPETYKKAQEEMDKVVGAVRLPSIEDRDSLPFLECVLKEVYRWNPPVPLGLPHRLMEDDIYNGYYIPEGSTVLANIYAMLQDCSNPRTFCPERHLEGDLIHPQELIFGFGRRRCPGRHFADIGVWLVVANLVASVDISKAKNERGEELNPEVAFTAGFVRHPKNFPCQITARSKEPVVFAGH</sequence>
<dbReference type="InterPro" id="IPR050364">
    <property type="entry name" value="Cytochrome_P450_fung"/>
</dbReference>
<dbReference type="InterPro" id="IPR017972">
    <property type="entry name" value="Cyt_P450_CS"/>
</dbReference>
<dbReference type="Gene3D" id="1.10.630.10">
    <property type="entry name" value="Cytochrome P450"/>
    <property type="match status" value="1"/>
</dbReference>
<dbReference type="PANTHER" id="PTHR46300:SF7">
    <property type="entry name" value="P450, PUTATIVE (EUROFUNG)-RELATED"/>
    <property type="match status" value="1"/>
</dbReference>
<name>A0ABR1K5R8_9AGAR</name>
<keyword evidence="10" id="KW-0472">Membrane</keyword>
<evidence type="ECO:0000256" key="1">
    <source>
        <dbReference type="ARBA" id="ARBA00001971"/>
    </source>
</evidence>
<comment type="pathway">
    <text evidence="2">Secondary metabolite biosynthesis.</text>
</comment>
<keyword evidence="10" id="KW-1133">Transmembrane helix</keyword>
<evidence type="ECO:0000256" key="9">
    <source>
        <dbReference type="RuleBase" id="RU000461"/>
    </source>
</evidence>
<dbReference type="EMBL" id="JBANRG010000001">
    <property type="protein sequence ID" value="KAK7472778.1"/>
    <property type="molecule type" value="Genomic_DNA"/>
</dbReference>
<keyword evidence="5 9" id="KW-0479">Metal-binding</keyword>
<keyword evidence="6 9" id="KW-0560">Oxidoreductase</keyword>
<dbReference type="PANTHER" id="PTHR46300">
    <property type="entry name" value="P450, PUTATIVE (EUROFUNG)-RELATED-RELATED"/>
    <property type="match status" value="1"/>
</dbReference>
<keyword evidence="10" id="KW-0812">Transmembrane</keyword>
<evidence type="ECO:0000256" key="10">
    <source>
        <dbReference type="SAM" id="Phobius"/>
    </source>
</evidence>
<dbReference type="PROSITE" id="PS00086">
    <property type="entry name" value="CYTOCHROME_P450"/>
    <property type="match status" value="1"/>
</dbReference>
<reference evidence="11 12" key="1">
    <citation type="submission" date="2024-01" db="EMBL/GenBank/DDBJ databases">
        <title>A draft genome for the cacao thread blight pathogen Marasmiellus scandens.</title>
        <authorList>
            <person name="Baruah I.K."/>
            <person name="Leung J."/>
            <person name="Bukari Y."/>
            <person name="Amoako-Attah I."/>
            <person name="Meinhardt L.W."/>
            <person name="Bailey B.A."/>
            <person name="Cohen S.P."/>
        </authorList>
    </citation>
    <scope>NUCLEOTIDE SEQUENCE [LARGE SCALE GENOMIC DNA]</scope>
    <source>
        <strain evidence="11 12">GH-19</strain>
    </source>
</reference>
<evidence type="ECO:0000256" key="5">
    <source>
        <dbReference type="ARBA" id="ARBA00022723"/>
    </source>
</evidence>
<feature type="transmembrane region" description="Helical" evidence="10">
    <location>
        <begin position="12"/>
        <end position="32"/>
    </location>
</feature>
<dbReference type="CDD" id="cd11065">
    <property type="entry name" value="CYP64-like"/>
    <property type="match status" value="1"/>
</dbReference>
<evidence type="ECO:0000256" key="8">
    <source>
        <dbReference type="ARBA" id="ARBA00023033"/>
    </source>
</evidence>
<dbReference type="InterPro" id="IPR002401">
    <property type="entry name" value="Cyt_P450_E_grp-I"/>
</dbReference>
<keyword evidence="8 9" id="KW-0503">Monooxygenase</keyword>
<organism evidence="11 12">
    <name type="scientific">Marasmiellus scandens</name>
    <dbReference type="NCBI Taxonomy" id="2682957"/>
    <lineage>
        <taxon>Eukaryota</taxon>
        <taxon>Fungi</taxon>
        <taxon>Dikarya</taxon>
        <taxon>Basidiomycota</taxon>
        <taxon>Agaricomycotina</taxon>
        <taxon>Agaricomycetes</taxon>
        <taxon>Agaricomycetidae</taxon>
        <taxon>Agaricales</taxon>
        <taxon>Marasmiineae</taxon>
        <taxon>Omphalotaceae</taxon>
        <taxon>Marasmiellus</taxon>
    </lineage>
</organism>
<dbReference type="InterPro" id="IPR036396">
    <property type="entry name" value="Cyt_P450_sf"/>
</dbReference>
<evidence type="ECO:0000256" key="3">
    <source>
        <dbReference type="ARBA" id="ARBA00010617"/>
    </source>
</evidence>
<evidence type="ECO:0000256" key="6">
    <source>
        <dbReference type="ARBA" id="ARBA00023002"/>
    </source>
</evidence>
<dbReference type="Proteomes" id="UP001498398">
    <property type="component" value="Unassembled WGS sequence"/>
</dbReference>
<evidence type="ECO:0000256" key="7">
    <source>
        <dbReference type="ARBA" id="ARBA00023004"/>
    </source>
</evidence>
<comment type="similarity">
    <text evidence="3 9">Belongs to the cytochrome P450 family.</text>
</comment>
<comment type="caution">
    <text evidence="11">The sequence shown here is derived from an EMBL/GenBank/DDBJ whole genome shotgun (WGS) entry which is preliminary data.</text>
</comment>
<proteinExistence type="inferred from homology"/>
<evidence type="ECO:0008006" key="13">
    <source>
        <dbReference type="Google" id="ProtNLM"/>
    </source>
</evidence>
<dbReference type="PRINTS" id="PR00463">
    <property type="entry name" value="EP450I"/>
</dbReference>
<dbReference type="Pfam" id="PF00067">
    <property type="entry name" value="p450"/>
    <property type="match status" value="1"/>
</dbReference>
<keyword evidence="4 9" id="KW-0349">Heme</keyword>
<comment type="cofactor">
    <cofactor evidence="1">
        <name>heme</name>
        <dbReference type="ChEBI" id="CHEBI:30413"/>
    </cofactor>
</comment>
<evidence type="ECO:0000256" key="2">
    <source>
        <dbReference type="ARBA" id="ARBA00005179"/>
    </source>
</evidence>